<dbReference type="InterPro" id="IPR000595">
    <property type="entry name" value="cNMP-bd_dom"/>
</dbReference>
<evidence type="ECO:0000256" key="3">
    <source>
        <dbReference type="ARBA" id="ARBA00023163"/>
    </source>
</evidence>
<keyword evidence="2" id="KW-0238">DNA-binding</keyword>
<dbReference type="PROSITE" id="PS51063">
    <property type="entry name" value="HTH_CRP_2"/>
    <property type="match status" value="1"/>
</dbReference>
<keyword evidence="1" id="KW-0805">Transcription regulation</keyword>
<proteinExistence type="predicted"/>
<feature type="domain" description="HTH crp-type" evidence="4">
    <location>
        <begin position="152"/>
        <end position="226"/>
    </location>
</feature>
<accession>B8IN98</accession>
<protein>
    <submittedName>
        <fullName evidence="5">Putative transcriptional regulator, Crp/Fnr family</fullName>
    </submittedName>
</protein>
<evidence type="ECO:0000313" key="5">
    <source>
        <dbReference type="EMBL" id="ACL56424.1"/>
    </source>
</evidence>
<evidence type="ECO:0000256" key="1">
    <source>
        <dbReference type="ARBA" id="ARBA00023015"/>
    </source>
</evidence>
<dbReference type="EMBL" id="CP001349">
    <property type="protein sequence ID" value="ACL56424.1"/>
    <property type="molecule type" value="Genomic_DNA"/>
</dbReference>
<dbReference type="InterPro" id="IPR036390">
    <property type="entry name" value="WH_DNA-bd_sf"/>
</dbReference>
<dbReference type="STRING" id="460265.Mnod_1427"/>
<dbReference type="Pfam" id="PF13545">
    <property type="entry name" value="HTH_Crp_2"/>
    <property type="match status" value="1"/>
</dbReference>
<evidence type="ECO:0000259" key="4">
    <source>
        <dbReference type="PROSITE" id="PS51063"/>
    </source>
</evidence>
<dbReference type="InterPro" id="IPR036388">
    <property type="entry name" value="WH-like_DNA-bd_sf"/>
</dbReference>
<dbReference type="eggNOG" id="COG0664">
    <property type="taxonomic scope" value="Bacteria"/>
</dbReference>
<dbReference type="InterPro" id="IPR012318">
    <property type="entry name" value="HTH_CRP"/>
</dbReference>
<sequence>MNMTDDHPLGLLVRKLESMGPVTGDERRAILDLPASVRVFPPRYDIFHEGDRLSQCCVVLNGWLWCHRSLSSGKRQIISLHMAGDLPDLQGLELPAIDYSLGTITESTVSFTPCERLLETAATHPRIAKALWQFLVGDAVVIREWMLSLGRRSALEHLAHLLCEICVRQHSLKMVHDCRCELPFSQQDTADILGLTNVHVNRMARILKQRGLITLDDKMLFIHNWQNLVRLCEFDASYLEPKLKFASMLRCTQENGPLHLDRQVQSC</sequence>
<evidence type="ECO:0000313" key="6">
    <source>
        <dbReference type="Proteomes" id="UP000008207"/>
    </source>
</evidence>
<dbReference type="GO" id="GO:0006355">
    <property type="term" value="P:regulation of DNA-templated transcription"/>
    <property type="evidence" value="ECO:0007669"/>
    <property type="project" value="InterPro"/>
</dbReference>
<dbReference type="CDD" id="cd00038">
    <property type="entry name" value="CAP_ED"/>
    <property type="match status" value="1"/>
</dbReference>
<dbReference type="Pfam" id="PF00027">
    <property type="entry name" value="cNMP_binding"/>
    <property type="match status" value="1"/>
</dbReference>
<dbReference type="RefSeq" id="WP_015928120.1">
    <property type="nucleotide sequence ID" value="NC_011894.1"/>
</dbReference>
<dbReference type="Gene3D" id="1.10.10.10">
    <property type="entry name" value="Winged helix-like DNA-binding domain superfamily/Winged helix DNA-binding domain"/>
    <property type="match status" value="1"/>
</dbReference>
<dbReference type="SMART" id="SM00419">
    <property type="entry name" value="HTH_CRP"/>
    <property type="match status" value="1"/>
</dbReference>
<dbReference type="InterPro" id="IPR014710">
    <property type="entry name" value="RmlC-like_jellyroll"/>
</dbReference>
<dbReference type="SUPFAM" id="SSF46785">
    <property type="entry name" value="Winged helix' DNA-binding domain"/>
    <property type="match status" value="1"/>
</dbReference>
<dbReference type="AlphaFoldDB" id="B8IN98"/>
<evidence type="ECO:0000256" key="2">
    <source>
        <dbReference type="ARBA" id="ARBA00023125"/>
    </source>
</evidence>
<organism evidence="5 6">
    <name type="scientific">Methylobacterium nodulans (strain LMG 21967 / CNCM I-2342 / ORS 2060)</name>
    <dbReference type="NCBI Taxonomy" id="460265"/>
    <lineage>
        <taxon>Bacteria</taxon>
        <taxon>Pseudomonadati</taxon>
        <taxon>Pseudomonadota</taxon>
        <taxon>Alphaproteobacteria</taxon>
        <taxon>Hyphomicrobiales</taxon>
        <taxon>Methylobacteriaceae</taxon>
        <taxon>Methylobacterium</taxon>
    </lineage>
</organism>
<keyword evidence="6" id="KW-1185">Reference proteome</keyword>
<reference evidence="5 6" key="1">
    <citation type="submission" date="2009-01" db="EMBL/GenBank/DDBJ databases">
        <title>Complete sequence of chromosome of Methylobacterium nodulans ORS 2060.</title>
        <authorList>
            <consortium name="US DOE Joint Genome Institute"/>
            <person name="Lucas S."/>
            <person name="Copeland A."/>
            <person name="Lapidus A."/>
            <person name="Glavina del Rio T."/>
            <person name="Dalin E."/>
            <person name="Tice H."/>
            <person name="Bruce D."/>
            <person name="Goodwin L."/>
            <person name="Pitluck S."/>
            <person name="Sims D."/>
            <person name="Brettin T."/>
            <person name="Detter J.C."/>
            <person name="Han C."/>
            <person name="Larimer F."/>
            <person name="Land M."/>
            <person name="Hauser L."/>
            <person name="Kyrpides N."/>
            <person name="Ivanova N."/>
            <person name="Marx C.J."/>
            <person name="Richardson P."/>
        </authorList>
    </citation>
    <scope>NUCLEOTIDE SEQUENCE [LARGE SCALE GENOMIC DNA]</scope>
    <source>
        <strain evidence="6">LMG 21967 / CNCM I-2342 / ORS 2060</strain>
    </source>
</reference>
<dbReference type="SUPFAM" id="SSF51206">
    <property type="entry name" value="cAMP-binding domain-like"/>
    <property type="match status" value="1"/>
</dbReference>
<dbReference type="KEGG" id="mno:Mnod_1427"/>
<dbReference type="HOGENOM" id="CLU_075053_0_0_5"/>
<dbReference type="Proteomes" id="UP000008207">
    <property type="component" value="Chromosome"/>
</dbReference>
<gene>
    <name evidence="5" type="ordered locus">Mnod_1427</name>
</gene>
<name>B8IN98_METNO</name>
<dbReference type="GO" id="GO:0003677">
    <property type="term" value="F:DNA binding"/>
    <property type="evidence" value="ECO:0007669"/>
    <property type="project" value="UniProtKB-KW"/>
</dbReference>
<dbReference type="Gene3D" id="2.60.120.10">
    <property type="entry name" value="Jelly Rolls"/>
    <property type="match status" value="1"/>
</dbReference>
<keyword evidence="3" id="KW-0804">Transcription</keyword>
<dbReference type="InterPro" id="IPR018490">
    <property type="entry name" value="cNMP-bd_dom_sf"/>
</dbReference>